<dbReference type="SUPFAM" id="SSF160379">
    <property type="entry name" value="SP0830-like"/>
    <property type="match status" value="1"/>
</dbReference>
<keyword evidence="2" id="KW-1185">Reference proteome</keyword>
<dbReference type="Proteomes" id="UP000078389">
    <property type="component" value="Unassembled WGS sequence"/>
</dbReference>
<dbReference type="InterPro" id="IPR012545">
    <property type="entry name" value="DUF1697"/>
</dbReference>
<gene>
    <name evidence="1" type="ORF">A3840_00665</name>
</gene>
<dbReference type="Gene3D" id="3.30.70.1280">
    <property type="entry name" value="SP0830-like domains"/>
    <property type="match status" value="1"/>
</dbReference>
<evidence type="ECO:0000313" key="2">
    <source>
        <dbReference type="Proteomes" id="UP000078389"/>
    </source>
</evidence>
<sequence length="184" mass="20278">MPDTLTTYVILLRAIGPATHRLMRMAQWQEAAEQAGFVAAETLGNTGNMIAGYRGTEAKAREAMIAVLRGFGLGENVVPVLRSPAALRKLVEADPVRDAAESRPAQTGVYFFATPRPDFGWLDHYEGPEAIHVVQNHLVVDFSRDVAQSGRLIRLIDKHCGLNTARNWNTVRKLAERCGDRGKV</sequence>
<accession>A0A178I4V4</accession>
<dbReference type="PANTHER" id="PTHR36439">
    <property type="entry name" value="BLL4334 PROTEIN"/>
    <property type="match status" value="1"/>
</dbReference>
<evidence type="ECO:0000313" key="1">
    <source>
        <dbReference type="EMBL" id="OAM84315.1"/>
    </source>
</evidence>
<proteinExistence type="predicted"/>
<dbReference type="Pfam" id="PF08002">
    <property type="entry name" value="DUF1697"/>
    <property type="match status" value="1"/>
</dbReference>
<dbReference type="RefSeq" id="WP_067450296.1">
    <property type="nucleotide sequence ID" value="NZ_LVVY01000001.1"/>
</dbReference>
<dbReference type="PANTHER" id="PTHR36439:SF1">
    <property type="entry name" value="DUF1697 DOMAIN-CONTAINING PROTEIN"/>
    <property type="match status" value="1"/>
</dbReference>
<protein>
    <recommendedName>
        <fullName evidence="3">DUF1697 domain-containing protein</fullName>
    </recommendedName>
</protein>
<comment type="caution">
    <text evidence="1">The sequence shown here is derived from an EMBL/GenBank/DDBJ whole genome shotgun (WGS) entry which is preliminary data.</text>
</comment>
<evidence type="ECO:0008006" key="3">
    <source>
        <dbReference type="Google" id="ProtNLM"/>
    </source>
</evidence>
<name>A0A178I4V4_9HYPH</name>
<dbReference type="STRING" id="1770058.A3840_00665"/>
<dbReference type="EMBL" id="LVVY01000001">
    <property type="protein sequence ID" value="OAM84315.1"/>
    <property type="molecule type" value="Genomic_DNA"/>
</dbReference>
<dbReference type="OrthoDB" id="9806494at2"/>
<reference evidence="1 2" key="1">
    <citation type="submission" date="2016-03" db="EMBL/GenBank/DDBJ databases">
        <title>Genome sequencing of Devosia sp. S37.</title>
        <authorList>
            <person name="Mohd Nor M."/>
        </authorList>
    </citation>
    <scope>NUCLEOTIDE SEQUENCE [LARGE SCALE GENOMIC DNA]</scope>
    <source>
        <strain evidence="1 2">S37</strain>
    </source>
</reference>
<organism evidence="1 2">
    <name type="scientific">Devosia elaeis</name>
    <dbReference type="NCBI Taxonomy" id="1770058"/>
    <lineage>
        <taxon>Bacteria</taxon>
        <taxon>Pseudomonadati</taxon>
        <taxon>Pseudomonadota</taxon>
        <taxon>Alphaproteobacteria</taxon>
        <taxon>Hyphomicrobiales</taxon>
        <taxon>Devosiaceae</taxon>
        <taxon>Devosia</taxon>
    </lineage>
</organism>
<dbReference type="AlphaFoldDB" id="A0A178I4V4"/>